<dbReference type="OrthoDB" id="2342176at2759"/>
<dbReference type="Gene3D" id="2.70.50.70">
    <property type="match status" value="1"/>
</dbReference>
<accession>A0A177CEE9</accession>
<feature type="signal peptide" evidence="2">
    <location>
        <begin position="1"/>
        <end position="18"/>
    </location>
</feature>
<dbReference type="STRING" id="1460663.A0A177CEE9"/>
<dbReference type="Proteomes" id="UP000077069">
    <property type="component" value="Unassembled WGS sequence"/>
</dbReference>
<dbReference type="AlphaFoldDB" id="A0A177CEE9"/>
<protein>
    <recommendedName>
        <fullName evidence="5">Endoglucanase</fullName>
    </recommendedName>
</protein>
<organism evidence="3 4">
    <name type="scientific">Paraphaeosphaeria sporulosa</name>
    <dbReference type="NCBI Taxonomy" id="1460663"/>
    <lineage>
        <taxon>Eukaryota</taxon>
        <taxon>Fungi</taxon>
        <taxon>Dikarya</taxon>
        <taxon>Ascomycota</taxon>
        <taxon>Pezizomycotina</taxon>
        <taxon>Dothideomycetes</taxon>
        <taxon>Pleosporomycetidae</taxon>
        <taxon>Pleosporales</taxon>
        <taxon>Massarineae</taxon>
        <taxon>Didymosphaeriaceae</taxon>
        <taxon>Paraphaeosphaeria</taxon>
    </lineage>
</organism>
<dbReference type="EMBL" id="KV441553">
    <property type="protein sequence ID" value="OAG05179.1"/>
    <property type="molecule type" value="Genomic_DNA"/>
</dbReference>
<evidence type="ECO:0000256" key="1">
    <source>
        <dbReference type="SAM" id="MobiDB-lite"/>
    </source>
</evidence>
<reference evidence="3 4" key="1">
    <citation type="submission" date="2016-05" db="EMBL/GenBank/DDBJ databases">
        <title>Comparative analysis of secretome profiles of manganese(II)-oxidizing ascomycete fungi.</title>
        <authorList>
            <consortium name="DOE Joint Genome Institute"/>
            <person name="Zeiner C.A."/>
            <person name="Purvine S.O."/>
            <person name="Zink E.M."/>
            <person name="Wu S."/>
            <person name="Pasa-Tolic L."/>
            <person name="Chaput D.L."/>
            <person name="Haridas S."/>
            <person name="Grigoriev I.V."/>
            <person name="Santelli C.M."/>
            <person name="Hansel C.M."/>
        </authorList>
    </citation>
    <scope>NUCLEOTIDE SEQUENCE [LARGE SCALE GENOMIC DNA]</scope>
    <source>
        <strain evidence="3 4">AP3s5-JAC2a</strain>
    </source>
</reference>
<feature type="non-terminal residue" evidence="3">
    <location>
        <position position="226"/>
    </location>
</feature>
<dbReference type="InParanoid" id="A0A177CEE9"/>
<dbReference type="RefSeq" id="XP_018035544.1">
    <property type="nucleotide sequence ID" value="XM_018176635.1"/>
</dbReference>
<feature type="compositionally biased region" description="Basic and acidic residues" evidence="1">
    <location>
        <begin position="27"/>
        <end position="41"/>
    </location>
</feature>
<name>A0A177CEE9_9PLEO</name>
<evidence type="ECO:0000256" key="2">
    <source>
        <dbReference type="SAM" id="SignalP"/>
    </source>
</evidence>
<dbReference type="PANTHER" id="PTHR36182">
    <property type="entry name" value="PROTEIN, PUTATIVE (AFU_ORTHOLOGUE AFUA_6G10930)-RELATED"/>
    <property type="match status" value="1"/>
</dbReference>
<keyword evidence="2" id="KW-0732">Signal</keyword>
<dbReference type="GeneID" id="28760121"/>
<sequence>MSLRTLCALPLLLPGALAHMQMQEPSPLRDPHSNRTAEPKDYNILTPLHPDGSDFACKGYQWNTPLTAVAQYQAGRTYPLRLMGGATHGGGSCQISLSCDYTHFNVIKSMEGNCPINKEYEFTIPDDVPTAEKCLLAWTWFNKIGNREMYMNCAVVDLIGAGSSSSSRQRASTKVSSGAVAQAALSRYPDLYVANLKGVNDCVTKETVDVVFDNPGSDVIYGDGLS</sequence>
<proteinExistence type="predicted"/>
<dbReference type="PANTHER" id="PTHR36182:SF1">
    <property type="entry name" value="PROTEIN, PUTATIVE (AFU_ORTHOLOGUE AFUA_6G10930)-RELATED"/>
    <property type="match status" value="1"/>
</dbReference>
<feature type="chain" id="PRO_5008058074" description="Endoglucanase" evidence="2">
    <location>
        <begin position="19"/>
        <end position="226"/>
    </location>
</feature>
<gene>
    <name evidence="3" type="ORF">CC84DRAFT_1148414</name>
</gene>
<feature type="region of interest" description="Disordered" evidence="1">
    <location>
        <begin position="22"/>
        <end position="43"/>
    </location>
</feature>
<evidence type="ECO:0008006" key="5">
    <source>
        <dbReference type="Google" id="ProtNLM"/>
    </source>
</evidence>
<evidence type="ECO:0000313" key="4">
    <source>
        <dbReference type="Proteomes" id="UP000077069"/>
    </source>
</evidence>
<evidence type="ECO:0000313" key="3">
    <source>
        <dbReference type="EMBL" id="OAG05179.1"/>
    </source>
</evidence>
<keyword evidence="4" id="KW-1185">Reference proteome</keyword>